<feature type="transmembrane region" description="Helical" evidence="2">
    <location>
        <begin position="216"/>
        <end position="234"/>
    </location>
</feature>
<keyword evidence="2" id="KW-0472">Membrane</keyword>
<evidence type="ECO:0000313" key="4">
    <source>
        <dbReference type="EMBL" id="GIG37480.1"/>
    </source>
</evidence>
<feature type="domain" description="Phosphatidic acid phosphatase type 2/haloperoxidase" evidence="3">
    <location>
        <begin position="178"/>
        <end position="283"/>
    </location>
</feature>
<feature type="compositionally biased region" description="Low complexity" evidence="1">
    <location>
        <begin position="56"/>
        <end position="77"/>
    </location>
</feature>
<feature type="compositionally biased region" description="Low complexity" evidence="1">
    <location>
        <begin position="21"/>
        <end position="32"/>
    </location>
</feature>
<dbReference type="SMART" id="SM00014">
    <property type="entry name" value="acidPPc"/>
    <property type="match status" value="1"/>
</dbReference>
<feature type="region of interest" description="Disordered" evidence="1">
    <location>
        <begin position="1"/>
        <end position="37"/>
    </location>
</feature>
<keyword evidence="2" id="KW-0812">Transmembrane</keyword>
<feature type="transmembrane region" description="Helical" evidence="2">
    <location>
        <begin position="177"/>
        <end position="196"/>
    </location>
</feature>
<sequence length="398" mass="40319">MDHRVTSLHPARPPREEAGRARPATAARTPPGGLVEESCAAPVHRGRGEGLAYRGAMPRTTPAPPTASRGLDAADPGGAPGHPAPVRWRTPAGTARRVLAALLVALVAAAGVWVTWRVFVGTEHGQAVDQASLDGAHIGQNRLWEVAEPVLDVVSVGFIAGAVVACAVIAFVRRRWALALVAAGVLAGANVTTRVLKYWVLDRPELGYGPEFNTLPSGHTTAAASVAAAVLLVVPPRARPWAAVLGGAYAGATGVSTLVGQWHRPSDVVAGLLVVLLWGALACAVLALGVDTAADRRPPTAALRAVTPAGRPARADGRGTAVAAWLLTAAAALTGAAALVALRRTWLSDDPVGSTAALLTSYGGGALGIVAVAAASSAALLVLRRSATSGSDRVGPTS</sequence>
<evidence type="ECO:0000259" key="3">
    <source>
        <dbReference type="SMART" id="SM00014"/>
    </source>
</evidence>
<evidence type="ECO:0000256" key="2">
    <source>
        <dbReference type="SAM" id="Phobius"/>
    </source>
</evidence>
<comment type="caution">
    <text evidence="4">The sequence shown here is derived from an EMBL/GenBank/DDBJ whole genome shotgun (WGS) entry which is preliminary data.</text>
</comment>
<feature type="region of interest" description="Disordered" evidence="1">
    <location>
        <begin position="53"/>
        <end position="86"/>
    </location>
</feature>
<protein>
    <recommendedName>
        <fullName evidence="3">Phosphatidic acid phosphatase type 2/haloperoxidase domain-containing protein</fullName>
    </recommendedName>
</protein>
<feature type="transmembrane region" description="Helical" evidence="2">
    <location>
        <begin position="241"/>
        <end position="262"/>
    </location>
</feature>
<reference evidence="4" key="1">
    <citation type="submission" date="2021-01" db="EMBL/GenBank/DDBJ databases">
        <title>Whole genome shotgun sequence of Cellulomonas pakistanensis NBRC 110800.</title>
        <authorList>
            <person name="Komaki H."/>
            <person name="Tamura T."/>
        </authorList>
    </citation>
    <scope>NUCLEOTIDE SEQUENCE</scope>
    <source>
        <strain evidence="4">NBRC 110800</strain>
    </source>
</reference>
<feature type="transmembrane region" description="Helical" evidence="2">
    <location>
        <begin position="268"/>
        <end position="290"/>
    </location>
</feature>
<dbReference type="InterPro" id="IPR036938">
    <property type="entry name" value="PAP2/HPO_sf"/>
</dbReference>
<feature type="transmembrane region" description="Helical" evidence="2">
    <location>
        <begin position="153"/>
        <end position="172"/>
    </location>
</feature>
<gene>
    <name evidence="4" type="ORF">Cpa01nite_28610</name>
</gene>
<dbReference type="EMBL" id="BONO01000023">
    <property type="protein sequence ID" value="GIG37480.1"/>
    <property type="molecule type" value="Genomic_DNA"/>
</dbReference>
<dbReference type="Pfam" id="PF01569">
    <property type="entry name" value="PAP2"/>
    <property type="match status" value="1"/>
</dbReference>
<dbReference type="AlphaFoldDB" id="A0A919U7L1"/>
<organism evidence="4 5">
    <name type="scientific">Cellulomonas pakistanensis</name>
    <dbReference type="NCBI Taxonomy" id="992287"/>
    <lineage>
        <taxon>Bacteria</taxon>
        <taxon>Bacillati</taxon>
        <taxon>Actinomycetota</taxon>
        <taxon>Actinomycetes</taxon>
        <taxon>Micrococcales</taxon>
        <taxon>Cellulomonadaceae</taxon>
        <taxon>Cellulomonas</taxon>
    </lineage>
</organism>
<dbReference type="SUPFAM" id="SSF48317">
    <property type="entry name" value="Acid phosphatase/Vanadium-dependent haloperoxidase"/>
    <property type="match status" value="1"/>
</dbReference>
<name>A0A919U7L1_9CELL</name>
<feature type="transmembrane region" description="Helical" evidence="2">
    <location>
        <begin position="321"/>
        <end position="342"/>
    </location>
</feature>
<evidence type="ECO:0000313" key="5">
    <source>
        <dbReference type="Proteomes" id="UP000642125"/>
    </source>
</evidence>
<dbReference type="InterPro" id="IPR000326">
    <property type="entry name" value="PAP2/HPO"/>
</dbReference>
<feature type="transmembrane region" description="Helical" evidence="2">
    <location>
        <begin position="98"/>
        <end position="116"/>
    </location>
</feature>
<feature type="transmembrane region" description="Helical" evidence="2">
    <location>
        <begin position="362"/>
        <end position="383"/>
    </location>
</feature>
<keyword evidence="5" id="KW-1185">Reference proteome</keyword>
<evidence type="ECO:0000256" key="1">
    <source>
        <dbReference type="SAM" id="MobiDB-lite"/>
    </source>
</evidence>
<accession>A0A919U7L1</accession>
<dbReference type="Gene3D" id="1.20.144.10">
    <property type="entry name" value="Phosphatidic acid phosphatase type 2/haloperoxidase"/>
    <property type="match status" value="1"/>
</dbReference>
<keyword evidence="2" id="KW-1133">Transmembrane helix</keyword>
<proteinExistence type="predicted"/>
<dbReference type="Proteomes" id="UP000642125">
    <property type="component" value="Unassembled WGS sequence"/>
</dbReference>